<dbReference type="RefSeq" id="WP_027471373.1">
    <property type="nucleotide sequence ID" value="NZ_BAMD01000103.1"/>
</dbReference>
<feature type="domain" description="FecR protein" evidence="2">
    <location>
        <begin position="129"/>
        <end position="214"/>
    </location>
</feature>
<dbReference type="Gene3D" id="3.55.50.30">
    <property type="match status" value="1"/>
</dbReference>
<dbReference type="PANTHER" id="PTHR30273">
    <property type="entry name" value="PERIPLASMIC SIGNAL SENSOR AND SIGMA FACTOR ACTIVATOR FECR-RELATED"/>
    <property type="match status" value="1"/>
</dbReference>
<dbReference type="InterPro" id="IPR006860">
    <property type="entry name" value="FecR"/>
</dbReference>
<organism evidence="3 4">
    <name type="scientific">Saccharicrinis fermentans DSM 9555 = JCM 21142</name>
    <dbReference type="NCBI Taxonomy" id="869213"/>
    <lineage>
        <taxon>Bacteria</taxon>
        <taxon>Pseudomonadati</taxon>
        <taxon>Bacteroidota</taxon>
        <taxon>Bacteroidia</taxon>
        <taxon>Marinilabiliales</taxon>
        <taxon>Marinilabiliaceae</taxon>
        <taxon>Saccharicrinis</taxon>
    </lineage>
</organism>
<protein>
    <submittedName>
        <fullName evidence="3">Fec operon regulator FecR</fullName>
    </submittedName>
</protein>
<dbReference type="OrthoDB" id="1098987at2"/>
<dbReference type="PANTHER" id="PTHR30273:SF2">
    <property type="entry name" value="PROTEIN FECR"/>
    <property type="match status" value="1"/>
</dbReference>
<dbReference type="InterPro" id="IPR012373">
    <property type="entry name" value="Ferrdict_sens_TM"/>
</dbReference>
<proteinExistence type="predicted"/>
<evidence type="ECO:0000313" key="4">
    <source>
        <dbReference type="Proteomes" id="UP000019402"/>
    </source>
</evidence>
<accession>W7YB46</accession>
<gene>
    <name evidence="3" type="ORF">JCM21142_104387</name>
</gene>
<dbReference type="AlphaFoldDB" id="W7YB46"/>
<name>W7YB46_9BACT</name>
<dbReference type="eggNOG" id="COG3712">
    <property type="taxonomic scope" value="Bacteria"/>
</dbReference>
<reference evidence="3 4" key="1">
    <citation type="journal article" date="2014" name="Genome Announc.">
        <title>Draft Genome Sequence of Cytophaga fermentans JCM 21142T, a Facultative Anaerobe Isolated from Marine Mud.</title>
        <authorList>
            <person name="Starns D."/>
            <person name="Oshima K."/>
            <person name="Suda W."/>
            <person name="Iino T."/>
            <person name="Yuki M."/>
            <person name="Inoue J."/>
            <person name="Kitamura K."/>
            <person name="Iida T."/>
            <person name="Darby A."/>
            <person name="Hattori M."/>
            <person name="Ohkuma M."/>
        </authorList>
    </citation>
    <scope>NUCLEOTIDE SEQUENCE [LARGE SCALE GENOMIC DNA]</scope>
    <source>
        <strain evidence="3 4">JCM 21142</strain>
    </source>
</reference>
<keyword evidence="1" id="KW-1133">Transmembrane helix</keyword>
<dbReference type="Proteomes" id="UP000019402">
    <property type="component" value="Unassembled WGS sequence"/>
</dbReference>
<keyword evidence="1" id="KW-0812">Transmembrane</keyword>
<evidence type="ECO:0000259" key="2">
    <source>
        <dbReference type="Pfam" id="PF04773"/>
    </source>
</evidence>
<keyword evidence="1" id="KW-0472">Membrane</keyword>
<dbReference type="PIRSF" id="PIRSF018266">
    <property type="entry name" value="FecR"/>
    <property type="match status" value="1"/>
</dbReference>
<feature type="transmembrane region" description="Helical" evidence="1">
    <location>
        <begin position="94"/>
        <end position="114"/>
    </location>
</feature>
<comment type="caution">
    <text evidence="3">The sequence shown here is derived from an EMBL/GenBank/DDBJ whole genome shotgun (WGS) entry which is preliminary data.</text>
</comment>
<keyword evidence="4" id="KW-1185">Reference proteome</keyword>
<evidence type="ECO:0000256" key="1">
    <source>
        <dbReference type="SAM" id="Phobius"/>
    </source>
</evidence>
<evidence type="ECO:0000313" key="3">
    <source>
        <dbReference type="EMBL" id="GAF05642.1"/>
    </source>
</evidence>
<dbReference type="GO" id="GO:0016989">
    <property type="term" value="F:sigma factor antagonist activity"/>
    <property type="evidence" value="ECO:0007669"/>
    <property type="project" value="TreeGrafter"/>
</dbReference>
<dbReference type="EMBL" id="BAMD01000103">
    <property type="protein sequence ID" value="GAF05642.1"/>
    <property type="molecule type" value="Genomic_DNA"/>
</dbReference>
<dbReference type="STRING" id="869213.GCA_000517085_01590"/>
<dbReference type="Pfam" id="PF04773">
    <property type="entry name" value="FecR"/>
    <property type="match status" value="1"/>
</dbReference>
<dbReference type="Gene3D" id="2.60.120.1440">
    <property type="match status" value="1"/>
</dbReference>
<sequence>MKDDNKNIIQLIIGFLTHDITDDELKQLDVWKKSTPENQAKFEQYESAWLKSKNLKVFQQIDIEKDWKCVHKQINKNKHPNNSLKRFSISVRKIAAVFIPILFIALSGLLYWNVPGFGRLSAFKSSTVIQSVTLPDGSKVTLNKYSKIIYPNNIATAASRDITLSGEAFFEVFHNKTPFKVETGDVMVQVLGTKFNIQEINSDIAVSVISGKVNVSTPHKQLKLTKGKRAICSNGLLIEEYGETENDIFWYSHQLRFKQANLIDICKELQKNFEEIKTVKINTNDLSTRVTTSFDNQNLKDILEELQIHFNKKLIFDGKTLTVSD</sequence>